<gene>
    <name evidence="3" type="ORF">D7V20_07650</name>
</gene>
<sequence>MGLLDRFFKKNTQDKEQTIQLPQDWDFYLCDIDGKVGSYFLNLALINIIPIAEKSVLLWVELILNDPNDDGMTTDQEYNALMSFEDEFIVQITKKLNAIYVGRLIHDGVCEFYFYFKEDNYEKQGIQQIVDKFANYKISFGLKDDPNWAVYRESIYPNIYAMQSIQNNRVIMSLEKHGDVLTVKRPVEHWCYFQTNEGKDLFLTAIQKRGYEIIDESLNDESVNPYCVQLVRIDSVELKSINEVTWELVELCTENGGEYDGWETPIIRN</sequence>
<dbReference type="InterPro" id="IPR036701">
    <property type="entry name" value="RraB-like_sf"/>
</dbReference>
<comment type="caution">
    <text evidence="3">The sequence shown here is derived from an EMBL/GenBank/DDBJ whole genome shotgun (WGS) entry which is preliminary data.</text>
</comment>
<dbReference type="RefSeq" id="WP_120383717.1">
    <property type="nucleotide sequence ID" value="NZ_RAXT01000011.1"/>
</dbReference>
<dbReference type="SUPFAM" id="SSF89946">
    <property type="entry name" value="Hypothetical protein VC0424"/>
    <property type="match status" value="1"/>
</dbReference>
<dbReference type="Pfam" id="PF06877">
    <property type="entry name" value="RraB"/>
    <property type="match status" value="1"/>
</dbReference>
<protein>
    <submittedName>
        <fullName evidence="3">DUF695 domain-containing protein</fullName>
    </submittedName>
</protein>
<feature type="domain" description="DUF695" evidence="1">
    <location>
        <begin position="23"/>
        <end position="154"/>
    </location>
</feature>
<dbReference type="InterPro" id="IPR016097">
    <property type="entry name" value="DUF695"/>
</dbReference>
<dbReference type="InterPro" id="IPR009671">
    <property type="entry name" value="RraB_dom"/>
</dbReference>
<evidence type="ECO:0000313" key="4">
    <source>
        <dbReference type="Proteomes" id="UP000280405"/>
    </source>
</evidence>
<evidence type="ECO:0000259" key="1">
    <source>
        <dbReference type="Pfam" id="PF05117"/>
    </source>
</evidence>
<dbReference type="Gene3D" id="3.30.70.970">
    <property type="entry name" value="RraB-like"/>
    <property type="match status" value="1"/>
</dbReference>
<evidence type="ECO:0000259" key="2">
    <source>
        <dbReference type="Pfam" id="PF06877"/>
    </source>
</evidence>
<feature type="domain" description="Regulator of ribonuclease activity B" evidence="2">
    <location>
        <begin position="165"/>
        <end position="264"/>
    </location>
</feature>
<reference evidence="3 4" key="1">
    <citation type="submission" date="2018-09" db="EMBL/GenBank/DDBJ databases">
        <title>The draft genome of Acinetobacter spp. strains.</title>
        <authorList>
            <person name="Qin J."/>
            <person name="Feng Y."/>
            <person name="Zong Z."/>
        </authorList>
    </citation>
    <scope>NUCLEOTIDE SEQUENCE [LARGE SCALE GENOMIC DNA]</scope>
    <source>
        <strain evidence="3 4">WCHAc060115</strain>
    </source>
</reference>
<dbReference type="Pfam" id="PF05117">
    <property type="entry name" value="DUF695"/>
    <property type="match status" value="1"/>
</dbReference>
<dbReference type="Proteomes" id="UP000280405">
    <property type="component" value="Unassembled WGS sequence"/>
</dbReference>
<dbReference type="AlphaFoldDB" id="A0A3A8EW43"/>
<evidence type="ECO:0000313" key="3">
    <source>
        <dbReference type="EMBL" id="RKG38398.1"/>
    </source>
</evidence>
<keyword evidence="4" id="KW-1185">Reference proteome</keyword>
<proteinExistence type="predicted"/>
<organism evidence="3 4">
    <name type="scientific">Acinetobacter rongchengensis</name>
    <dbReference type="NCBI Taxonomy" id="2419601"/>
    <lineage>
        <taxon>Bacteria</taxon>
        <taxon>Pseudomonadati</taxon>
        <taxon>Pseudomonadota</taxon>
        <taxon>Gammaproteobacteria</taxon>
        <taxon>Moraxellales</taxon>
        <taxon>Moraxellaceae</taxon>
        <taxon>Acinetobacter</taxon>
    </lineage>
</organism>
<name>A0A3A8EW43_9GAMM</name>
<dbReference type="OrthoDB" id="7839302at2"/>
<dbReference type="EMBL" id="RAXT01000011">
    <property type="protein sequence ID" value="RKG38398.1"/>
    <property type="molecule type" value="Genomic_DNA"/>
</dbReference>
<accession>A0A3A8EW43</accession>